<feature type="transmembrane region" description="Helical" evidence="2">
    <location>
        <begin position="141"/>
        <end position="161"/>
    </location>
</feature>
<evidence type="ECO:0000256" key="1">
    <source>
        <dbReference type="ARBA" id="ARBA00023115"/>
    </source>
</evidence>
<feature type="transmembrane region" description="Helical" evidence="2">
    <location>
        <begin position="297"/>
        <end position="319"/>
    </location>
</feature>
<keyword evidence="4" id="KW-1185">Reference proteome</keyword>
<dbReference type="PANTHER" id="PTHR43317:SF1">
    <property type="entry name" value="THERMOSPERMINE SYNTHASE ACAULIS5"/>
    <property type="match status" value="1"/>
</dbReference>
<dbReference type="Proteomes" id="UP000448199">
    <property type="component" value="Unassembled WGS sequence"/>
</dbReference>
<organism evidence="3 4">
    <name type="scientific">Qipengyuania vulgaris</name>
    <dbReference type="NCBI Taxonomy" id="291985"/>
    <lineage>
        <taxon>Bacteria</taxon>
        <taxon>Pseudomonadati</taxon>
        <taxon>Pseudomonadota</taxon>
        <taxon>Alphaproteobacteria</taxon>
        <taxon>Sphingomonadales</taxon>
        <taxon>Erythrobacteraceae</taxon>
        <taxon>Qipengyuania</taxon>
    </lineage>
</organism>
<dbReference type="InterPro" id="IPR029063">
    <property type="entry name" value="SAM-dependent_MTases_sf"/>
</dbReference>
<keyword evidence="2" id="KW-0812">Transmembrane</keyword>
<feature type="transmembrane region" description="Helical" evidence="2">
    <location>
        <begin position="418"/>
        <end position="435"/>
    </location>
</feature>
<sequence>MNSSRRALFVSAIFAGSFLLFLVQPMVARLVLPRLGGAPNVWNSAMLVYQALLLGGYAYAHAIRRLPVRLQIGLQLALLVMAGLTLPITLVDIPSFGAGLEVFWVPAFILASIGPVFFLVSAQAPLVQRWYGADPDAGDPYPLYAASNLGSFSGLLSYPLIIEPLLTLETQAMVWSVGYAVLLVLVSLLAWARWHAQDLPASTQLGENLAPVPPGKLLIWVALAAVPSGMMLSTTTHLTTDIFAMPLLWVIPLGLYLLSYVPGFAENRQLARFFTTIAPAILLVVGGMAMIPQSGDGLVVALASVGMLFVVSVALHAKLFDLRPPPGQLTLFYLAMSVGGVVGGLFSALIAPALFDWVWEHPILVFAAALLLPLGQSPPWKERLVQSKKLRLFVVFGTAVILSALSLLAFWANLYDNSMLALAGVLAMAAIAMFVKLSRFEFLMFLVLLMTALGIVGHLDAYSKGDRTRSYFGIYNVRDDETVGQRVLIHGTTMHGRQFLDPKKRLEPTAYYGRSSGVGMVLDRTVDLYGERSSVGVVGLGVGTVACYRRPEQTYRFYEIDPEVLNYSSTGRFSFLSRCAPESEIVIGDARIALEEEPANQYDVLVVDAFSSDAIPLHLLTVEAIGVYLNTLKFDGALLVHISNRFLELQPVLSAAALECGCAAAIREDMVGRANGQVASDWVLITRDQPTQDRILSATGIGEWGELEPPLEKPWSDNYASILPLIRWAHIIGI</sequence>
<feature type="transmembrane region" description="Helical" evidence="2">
    <location>
        <begin position="273"/>
        <end position="291"/>
    </location>
</feature>
<keyword evidence="2" id="KW-1133">Transmembrane helix</keyword>
<feature type="transmembrane region" description="Helical" evidence="2">
    <location>
        <begin position="331"/>
        <end position="355"/>
    </location>
</feature>
<feature type="transmembrane region" description="Helical" evidence="2">
    <location>
        <begin position="242"/>
        <end position="261"/>
    </location>
</feature>
<accession>A0A844XU52</accession>
<evidence type="ECO:0000313" key="3">
    <source>
        <dbReference type="EMBL" id="MXO49280.1"/>
    </source>
</evidence>
<dbReference type="GO" id="GO:0006596">
    <property type="term" value="P:polyamine biosynthetic process"/>
    <property type="evidence" value="ECO:0007669"/>
    <property type="project" value="UniProtKB-KW"/>
</dbReference>
<dbReference type="EMBL" id="WTYC01000009">
    <property type="protein sequence ID" value="MXO49280.1"/>
    <property type="molecule type" value="Genomic_DNA"/>
</dbReference>
<dbReference type="NCBIfam" id="NF037959">
    <property type="entry name" value="MFS_SpdSyn"/>
    <property type="match status" value="1"/>
</dbReference>
<feature type="transmembrane region" description="Helical" evidence="2">
    <location>
        <begin position="217"/>
        <end position="236"/>
    </location>
</feature>
<feature type="transmembrane region" description="Helical" evidence="2">
    <location>
        <begin position="173"/>
        <end position="196"/>
    </location>
</feature>
<evidence type="ECO:0000256" key="2">
    <source>
        <dbReference type="SAM" id="Phobius"/>
    </source>
</evidence>
<dbReference type="PANTHER" id="PTHR43317">
    <property type="entry name" value="THERMOSPERMINE SYNTHASE ACAULIS5"/>
    <property type="match status" value="1"/>
</dbReference>
<dbReference type="Gene3D" id="3.40.50.150">
    <property type="entry name" value="Vaccinia Virus protein VP39"/>
    <property type="match status" value="1"/>
</dbReference>
<evidence type="ECO:0000313" key="4">
    <source>
        <dbReference type="Proteomes" id="UP000448199"/>
    </source>
</evidence>
<keyword evidence="2" id="KW-0472">Membrane</keyword>
<dbReference type="RefSeq" id="WP_160728811.1">
    <property type="nucleotide sequence ID" value="NZ_WTYC01000009.1"/>
</dbReference>
<feature type="transmembrane region" description="Helical" evidence="2">
    <location>
        <begin position="72"/>
        <end position="90"/>
    </location>
</feature>
<feature type="transmembrane region" description="Helical" evidence="2">
    <location>
        <begin position="392"/>
        <end position="412"/>
    </location>
</feature>
<reference evidence="3 4" key="1">
    <citation type="submission" date="2019-12" db="EMBL/GenBank/DDBJ databases">
        <title>Genomic-based taxomic classification of the family Erythrobacteraceae.</title>
        <authorList>
            <person name="Xu L."/>
        </authorList>
    </citation>
    <scope>NUCLEOTIDE SEQUENCE [LARGE SCALE GENOMIC DNA]</scope>
    <source>
        <strain evidence="3 4">DSM 17792</strain>
    </source>
</reference>
<dbReference type="SUPFAM" id="SSF53335">
    <property type="entry name" value="S-adenosyl-L-methionine-dependent methyltransferases"/>
    <property type="match status" value="1"/>
</dbReference>
<comment type="caution">
    <text evidence="3">The sequence shown here is derived from an EMBL/GenBank/DDBJ whole genome shotgun (WGS) entry which is preliminary data.</text>
</comment>
<name>A0A844XU52_9SPHN</name>
<feature type="transmembrane region" description="Helical" evidence="2">
    <location>
        <begin position="41"/>
        <end position="60"/>
    </location>
</feature>
<evidence type="ECO:0008006" key="5">
    <source>
        <dbReference type="Google" id="ProtNLM"/>
    </source>
</evidence>
<gene>
    <name evidence="3" type="ORF">GRI69_13555</name>
</gene>
<feature type="transmembrane region" description="Helical" evidence="2">
    <location>
        <begin position="102"/>
        <end position="120"/>
    </location>
</feature>
<dbReference type="AlphaFoldDB" id="A0A844XU52"/>
<keyword evidence="1" id="KW-0620">Polyamine biosynthesis</keyword>
<protein>
    <recommendedName>
        <fullName evidence="5">Spermidine synthase</fullName>
    </recommendedName>
</protein>
<feature type="transmembrane region" description="Helical" evidence="2">
    <location>
        <begin position="361"/>
        <end position="380"/>
    </location>
</feature>
<proteinExistence type="predicted"/>
<feature type="transmembrane region" description="Helical" evidence="2">
    <location>
        <begin position="442"/>
        <end position="459"/>
    </location>
</feature>
<dbReference type="OrthoDB" id="9761985at2"/>